<evidence type="ECO:0000256" key="4">
    <source>
        <dbReference type="ARBA" id="ARBA00023027"/>
    </source>
</evidence>
<dbReference type="PROSITE" id="PS51059">
    <property type="entry name" value="PARP_CATALYTIC"/>
    <property type="match status" value="1"/>
</dbReference>
<dbReference type="InterPro" id="IPR002589">
    <property type="entry name" value="Macro_dom"/>
</dbReference>
<dbReference type="InterPro" id="IPR012677">
    <property type="entry name" value="Nucleotide-bd_a/b_plait_sf"/>
</dbReference>
<dbReference type="Proteomes" id="UP001314229">
    <property type="component" value="Unassembled WGS sequence"/>
</dbReference>
<dbReference type="Gene3D" id="3.40.220.10">
    <property type="entry name" value="Leucine Aminopeptidase, subunit E, domain 1"/>
    <property type="match status" value="2"/>
</dbReference>
<evidence type="ECO:0000256" key="5">
    <source>
        <dbReference type="ARBA" id="ARBA00023242"/>
    </source>
</evidence>
<dbReference type="Pfam" id="PF01661">
    <property type="entry name" value="Macro"/>
    <property type="match status" value="2"/>
</dbReference>
<keyword evidence="3 7" id="KW-0808">Transferase</keyword>
<dbReference type="GO" id="GO:0005634">
    <property type="term" value="C:nucleus"/>
    <property type="evidence" value="ECO:0007669"/>
    <property type="project" value="UniProtKB-SubCell"/>
</dbReference>
<evidence type="ECO:0000313" key="11">
    <source>
        <dbReference type="EMBL" id="CAK6978812.1"/>
    </source>
</evidence>
<dbReference type="PANTHER" id="PTHR14453">
    <property type="entry name" value="PARP/ZINC FINGER CCCH TYPE DOMAIN CONTAINING PROTEIN"/>
    <property type="match status" value="1"/>
</dbReference>
<dbReference type="Pfam" id="PF00644">
    <property type="entry name" value="PARP"/>
    <property type="match status" value="1"/>
</dbReference>
<evidence type="ECO:0000313" key="12">
    <source>
        <dbReference type="Proteomes" id="UP001314229"/>
    </source>
</evidence>
<dbReference type="InterPro" id="IPR057051">
    <property type="entry name" value="PARP14_RPM_1"/>
</dbReference>
<evidence type="ECO:0000256" key="6">
    <source>
        <dbReference type="ARBA" id="ARBA00024347"/>
    </source>
</evidence>
<dbReference type="InterPro" id="IPR052056">
    <property type="entry name" value="Mono-ARTD/PARP"/>
</dbReference>
<evidence type="ECO:0000256" key="7">
    <source>
        <dbReference type="RuleBase" id="RU362114"/>
    </source>
</evidence>
<evidence type="ECO:0000256" key="8">
    <source>
        <dbReference type="SAM" id="MobiDB-lite"/>
    </source>
</evidence>
<protein>
    <recommendedName>
        <fullName evidence="7">Poly [ADP-ribose] polymerase</fullName>
        <shortName evidence="7">PARP</shortName>
        <ecNumber evidence="7">2.4.2.-</ecNumber>
    </recommendedName>
</protein>
<dbReference type="FunFam" id="3.90.228.10:FF:000008">
    <property type="entry name" value="Poly [ADP-ribose] polymerase"/>
    <property type="match status" value="1"/>
</dbReference>
<dbReference type="Gene3D" id="3.90.228.10">
    <property type="match status" value="1"/>
</dbReference>
<feature type="domain" description="Macro" evidence="10">
    <location>
        <begin position="797"/>
        <end position="978"/>
    </location>
</feature>
<gene>
    <name evidence="11" type="ORF">FSCOSCO3_A026684</name>
</gene>
<name>A0AAV1Q7A9_SCOSC</name>
<dbReference type="CDD" id="cd01439">
    <property type="entry name" value="TCCD_inducible_PARP_like"/>
    <property type="match status" value="1"/>
</dbReference>
<comment type="similarity">
    <text evidence="6">Belongs to the ARTD/PARP family.</text>
</comment>
<dbReference type="GO" id="GO:0070212">
    <property type="term" value="P:protein poly-ADP-ribosylation"/>
    <property type="evidence" value="ECO:0007669"/>
    <property type="project" value="TreeGrafter"/>
</dbReference>
<feature type="domain" description="Macro" evidence="10">
    <location>
        <begin position="591"/>
        <end position="779"/>
    </location>
</feature>
<dbReference type="PANTHER" id="PTHR14453:SF107">
    <property type="entry name" value="POLY [ADP-RIBOSE] POLYMERASE"/>
    <property type="match status" value="1"/>
</dbReference>
<comment type="subcellular location">
    <subcellularLocation>
        <location evidence="1">Nucleus</location>
    </subcellularLocation>
</comment>
<dbReference type="SUPFAM" id="SSF56399">
    <property type="entry name" value="ADP-ribosylation"/>
    <property type="match status" value="1"/>
</dbReference>
<evidence type="ECO:0000256" key="1">
    <source>
        <dbReference type="ARBA" id="ARBA00004123"/>
    </source>
</evidence>
<sequence>MEEYQHPLFFEAKELTDREKEKVRRHFQKKRDSGGGDCGMIEKVGDNIFKICFKEKEDQERVLQRKFHTISLPSGELHLTVSRTNSPKTPKPFDQPSTSYSQTFKKENTKGLEKIFKTDVFLLYYLRDNPKAFKVLEKQLSAISCKVELDFDEEEAVVRGDVEKGPGGAFGSAAESWELQVDKVFIGLTESYVCYHVVDPKLGKILLQELSFVTDNIKVYKEDGYAVVVGEVQAVKERIAILEKRLPTRKELPLEEKQFKLVEEEFSREMCAHFPEVKILRGNVNLIILEGPDKEVQLGVTKFEELLKKIKEKRVKLSTTLMTFMTSSGVISKYQTRFQHSLRNAVALEVGSDLLLSSLSSDALDEAEAAVLRELSEVTVQLQGAAALPPDLDKVKEVLIKAKNEANLRERRVDVSFISVTSGAAMTKVQLIGYSENVNKLREVLQDYQMNQVSTQEVLNLPNPDMIDSFDKILGLIGMKPTEVTLKALHFPYPCVLVSGPHCLVQETKRGLISTLASLTSDTLVLDGPGAQHYFQREGKVSKELVESSCHVLITAQQGVQSRNVNTRSQSISNPGPSSVTPPLSMSRQRFSSVGSMAVNKTNLEIKLGSLVDEQVNVLVVPILNRKLTATKIGKCLLSKAGNTLKSKFESVAANCTLCPGDVLQVDGPPSLSCSKIFFIECLPWDGVRGQSVQALGNGLKRCLDLCVQQGLSSVAFPVIGPGVVLKYPLREAIQALTENIRQFGSSAPSGSLATIRIVIKPDYPDSEECYHDVYGQLSLNMNQGGQAIFRSLTTDLEEVTITVGGGVKLQLVFGDITNEITDAVVNTTDFTNFSDDGVCKDILTVAGPDVEAELKAAKVNRGDVLVSQSGSFPCDAILHVCGERDAGLIEQLVCRIIDHCETFGFESVAIPAICAGVGGLDPGVVAGAIFRGVKAATSSTPLYSLTKIRLVLIKINVFLAFKEEAMQMFATAVINRAPVHQFSQAPQQQPPLSMNADLSIVRTISTSHQSIFQFLGLSREDVDDAMIKLNNLYEAQCSTQTLKKAELEGITQDDMNDLTQLVETLGLYMQMNQGDLMVSGLKDGVGQVTQMINAFQHDCLRRQMRVREEEDLYGRVAWCILGHNGNWERFPKTATYDLEINDIARGIVDAQAIQWTVDRQRMEATRPLSGHTAKLKRLENLPDFTPPLYWDNMAKDKNLMVVALQPSSVEYQTVKEAFKRTVPKTVMKIERLQNVHLRRAYEVQKKHISDKNGQTHGAGEKLLYHGTTQDNCDSIMKTGFNRRFAGQNATAYGLGTYFAVHASYSAHPTYSKPAMDGTQLMFVARVLTGIYTQGRSDMKVPPPLSDQQPHERYDSVVDKMDNPNMYVVFHDNQAYPDYLITFK</sequence>
<dbReference type="Pfam" id="PF23222">
    <property type="entry name" value="RRM_PARP14_1"/>
    <property type="match status" value="1"/>
</dbReference>
<dbReference type="SMART" id="SM00506">
    <property type="entry name" value="A1pp"/>
    <property type="match status" value="1"/>
</dbReference>
<dbReference type="EMBL" id="CAWUFR010000519">
    <property type="protein sequence ID" value="CAK6978812.1"/>
    <property type="molecule type" value="Genomic_DNA"/>
</dbReference>
<keyword evidence="5" id="KW-0539">Nucleus</keyword>
<dbReference type="SUPFAM" id="SSF52949">
    <property type="entry name" value="Macro domain-like"/>
    <property type="match status" value="2"/>
</dbReference>
<dbReference type="Gene3D" id="3.30.70.330">
    <property type="match status" value="1"/>
</dbReference>
<keyword evidence="2 7" id="KW-0328">Glycosyltransferase</keyword>
<proteinExistence type="inferred from homology"/>
<dbReference type="GO" id="GO:0005737">
    <property type="term" value="C:cytoplasm"/>
    <property type="evidence" value="ECO:0007669"/>
    <property type="project" value="TreeGrafter"/>
</dbReference>
<dbReference type="EC" id="2.4.2.-" evidence="7"/>
<accession>A0AAV1Q7A9</accession>
<keyword evidence="12" id="KW-1185">Reference proteome</keyword>
<evidence type="ECO:0000256" key="3">
    <source>
        <dbReference type="ARBA" id="ARBA00022679"/>
    </source>
</evidence>
<dbReference type="InterPro" id="IPR012317">
    <property type="entry name" value="Poly(ADP-ribose)pol_cat_dom"/>
</dbReference>
<keyword evidence="4 7" id="KW-0520">NAD</keyword>
<dbReference type="GO" id="GO:0010629">
    <property type="term" value="P:negative regulation of gene expression"/>
    <property type="evidence" value="ECO:0007669"/>
    <property type="project" value="TreeGrafter"/>
</dbReference>
<evidence type="ECO:0000256" key="2">
    <source>
        <dbReference type="ARBA" id="ARBA00022676"/>
    </source>
</evidence>
<dbReference type="GO" id="GO:1990404">
    <property type="term" value="F:NAD+-protein mono-ADP-ribosyltransferase activity"/>
    <property type="evidence" value="ECO:0007669"/>
    <property type="project" value="TreeGrafter"/>
</dbReference>
<dbReference type="InterPro" id="IPR043472">
    <property type="entry name" value="Macro_dom-like"/>
</dbReference>
<feature type="region of interest" description="Disordered" evidence="8">
    <location>
        <begin position="564"/>
        <end position="584"/>
    </location>
</feature>
<comment type="caution">
    <text evidence="11">The sequence shown here is derived from an EMBL/GenBank/DDBJ whole genome shotgun (WGS) entry which is preliminary data.</text>
</comment>
<feature type="domain" description="PARP catalytic" evidence="9">
    <location>
        <begin position="1187"/>
        <end position="1384"/>
    </location>
</feature>
<organism evidence="11 12">
    <name type="scientific">Scomber scombrus</name>
    <name type="common">Atlantic mackerel</name>
    <name type="synonym">Scomber vernalis</name>
    <dbReference type="NCBI Taxonomy" id="13677"/>
    <lineage>
        <taxon>Eukaryota</taxon>
        <taxon>Metazoa</taxon>
        <taxon>Chordata</taxon>
        <taxon>Craniata</taxon>
        <taxon>Vertebrata</taxon>
        <taxon>Euteleostomi</taxon>
        <taxon>Actinopterygii</taxon>
        <taxon>Neopterygii</taxon>
        <taxon>Teleostei</taxon>
        <taxon>Neoteleostei</taxon>
        <taxon>Acanthomorphata</taxon>
        <taxon>Pelagiaria</taxon>
        <taxon>Scombriformes</taxon>
        <taxon>Scombridae</taxon>
        <taxon>Scomber</taxon>
    </lineage>
</organism>
<reference evidence="11 12" key="1">
    <citation type="submission" date="2024-01" db="EMBL/GenBank/DDBJ databases">
        <authorList>
            <person name="Alioto T."/>
            <person name="Alioto T."/>
            <person name="Gomez Garrido J."/>
        </authorList>
    </citation>
    <scope>NUCLEOTIDE SEQUENCE [LARGE SCALE GENOMIC DNA]</scope>
</reference>
<evidence type="ECO:0000259" key="9">
    <source>
        <dbReference type="PROSITE" id="PS51059"/>
    </source>
</evidence>
<evidence type="ECO:0000259" key="10">
    <source>
        <dbReference type="PROSITE" id="PS51154"/>
    </source>
</evidence>
<dbReference type="GO" id="GO:0003714">
    <property type="term" value="F:transcription corepressor activity"/>
    <property type="evidence" value="ECO:0007669"/>
    <property type="project" value="TreeGrafter"/>
</dbReference>
<dbReference type="PROSITE" id="PS51154">
    <property type="entry name" value="MACRO"/>
    <property type="match status" value="2"/>
</dbReference>
<dbReference type="GO" id="GO:0003950">
    <property type="term" value="F:NAD+ poly-ADP-ribosyltransferase activity"/>
    <property type="evidence" value="ECO:0007669"/>
    <property type="project" value="UniProtKB-UniRule"/>
</dbReference>